<evidence type="ECO:0008006" key="3">
    <source>
        <dbReference type="Google" id="ProtNLM"/>
    </source>
</evidence>
<sequence length="154" mass="18829">MKYEINKDDLLKLKNRLKDIQAKNESNKYYIDLRIKDRSYEQLKLYWGAWLPAILYFLKDDIKLNSVEELHIYLKEYYCYQKNKEEYFKQVEIMGKKRFICIFSINFDKCKQEVFNDYIDFVLNHFYNLLNIDISNIDDLLIEYNKAINIVSSI</sequence>
<proteinExistence type="predicted"/>
<gene>
    <name evidence="1" type="ORF">EPJ71_10500</name>
</gene>
<dbReference type="Proteomes" id="UP000322659">
    <property type="component" value="Unassembled WGS sequence"/>
</dbReference>
<name>A0ABY3K6P9_9SPIR</name>
<evidence type="ECO:0000313" key="1">
    <source>
        <dbReference type="EMBL" id="TXJ31155.1"/>
    </source>
</evidence>
<comment type="caution">
    <text evidence="1">The sequence shown here is derived from an EMBL/GenBank/DDBJ whole genome shotgun (WGS) entry which is preliminary data.</text>
</comment>
<accession>A0ABY3K6P9</accession>
<reference evidence="1 2" key="1">
    <citation type="journal article" date="1992" name="Lakartidningen">
        <title>[Penicillin V and not amoxicillin is the first choice preparation in acute otitis].</title>
        <authorList>
            <person name="Kamme C."/>
            <person name="Lundgren K."/>
            <person name="Prellner K."/>
        </authorList>
    </citation>
    <scope>NUCLEOTIDE SEQUENCE [LARGE SCALE GENOMIC DNA]</scope>
    <source>
        <strain evidence="1 2">PC5099IV</strain>
    </source>
</reference>
<keyword evidence="2" id="KW-1185">Reference proteome</keyword>
<organism evidence="1 2">
    <name type="scientific">Brachyspira aalborgi</name>
    <dbReference type="NCBI Taxonomy" id="29522"/>
    <lineage>
        <taxon>Bacteria</taxon>
        <taxon>Pseudomonadati</taxon>
        <taxon>Spirochaetota</taxon>
        <taxon>Spirochaetia</taxon>
        <taxon>Brachyspirales</taxon>
        <taxon>Brachyspiraceae</taxon>
        <taxon>Brachyspira</taxon>
    </lineage>
</organism>
<evidence type="ECO:0000313" key="2">
    <source>
        <dbReference type="Proteomes" id="UP000322659"/>
    </source>
</evidence>
<dbReference type="RefSeq" id="WP_147748670.1">
    <property type="nucleotide sequence ID" value="NZ_SAXZ01000014.1"/>
</dbReference>
<protein>
    <recommendedName>
        <fullName evidence="3">DUF1367 family protein</fullName>
    </recommendedName>
</protein>
<dbReference type="EMBL" id="SAXZ01000014">
    <property type="protein sequence ID" value="TXJ31155.1"/>
    <property type="molecule type" value="Genomic_DNA"/>
</dbReference>